<feature type="domain" description="DUF4342" evidence="2">
    <location>
        <begin position="5"/>
        <end position="85"/>
    </location>
</feature>
<evidence type="ECO:0000256" key="1">
    <source>
        <dbReference type="SAM" id="Phobius"/>
    </source>
</evidence>
<dbReference type="KEGG" id="alam:RT761_01907"/>
<dbReference type="InterPro" id="IPR025642">
    <property type="entry name" value="DUF4342"/>
</dbReference>
<keyword evidence="1" id="KW-0812">Transmembrane</keyword>
<proteinExistence type="predicted"/>
<keyword evidence="4" id="KW-1185">Reference proteome</keyword>
<accession>A0A7T1F3I3</accession>
<dbReference type="Proteomes" id="UP000594463">
    <property type="component" value="Chromosome"/>
</dbReference>
<dbReference type="RefSeq" id="WP_218111180.1">
    <property type="nucleotide sequence ID" value="NZ_CP065383.1"/>
</dbReference>
<feature type="transmembrane region" description="Helical" evidence="1">
    <location>
        <begin position="53"/>
        <end position="77"/>
    </location>
</feature>
<keyword evidence="1" id="KW-1133">Transmembrane helix</keyword>
<protein>
    <recommendedName>
        <fullName evidence="2">DUF4342 domain-containing protein</fullName>
    </recommendedName>
</protein>
<keyword evidence="1" id="KW-0472">Membrane</keyword>
<sequence>MTSRKTWTEEIEVNARDIIEKIKELIQEGNVRRLIIKKENGDLLLEVPLTAGVVAGGLVTLVAPVLAALGAMAALLTKVKFEIVRVKEENTDDKKDDEDKEQ</sequence>
<evidence type="ECO:0000259" key="2">
    <source>
        <dbReference type="Pfam" id="PF14242"/>
    </source>
</evidence>
<dbReference type="Pfam" id="PF14242">
    <property type="entry name" value="DUF4342"/>
    <property type="match status" value="1"/>
</dbReference>
<gene>
    <name evidence="3" type="ORF">RT761_01907</name>
</gene>
<name>A0A7T1F3I3_ATRLM</name>
<evidence type="ECO:0000313" key="3">
    <source>
        <dbReference type="EMBL" id="QPM68685.1"/>
    </source>
</evidence>
<organism evidence="3 4">
    <name type="scientific">Atribacter laminatus</name>
    <dbReference type="NCBI Taxonomy" id="2847778"/>
    <lineage>
        <taxon>Bacteria</taxon>
        <taxon>Pseudomonadati</taxon>
        <taxon>Atribacterota</taxon>
        <taxon>Atribacteria</taxon>
        <taxon>Atribacterales</taxon>
        <taxon>Atribacteraceae</taxon>
        <taxon>Atribacter</taxon>
    </lineage>
</organism>
<dbReference type="AlphaFoldDB" id="A0A7T1F3I3"/>
<dbReference type="EMBL" id="CP065383">
    <property type="protein sequence ID" value="QPM68685.1"/>
    <property type="molecule type" value="Genomic_DNA"/>
</dbReference>
<reference evidence="3 4" key="1">
    <citation type="journal article" date="2021" name="Nat. Commun.">
        <title>Isolation of a member of the candidate phylum Atribacteria reveals a unique cell membrane structure.</title>
        <authorList>
            <person name="Taiki K."/>
            <person name="Nobu M.K."/>
            <person name="Kusada H."/>
            <person name="Meng X.-Y."/>
            <person name="Hosoki N."/>
            <person name="Uematsu K."/>
            <person name="Yoshioka H."/>
            <person name="Kamagata Y."/>
            <person name="Tamaki H."/>
        </authorList>
    </citation>
    <scope>NUCLEOTIDE SEQUENCE [LARGE SCALE GENOMIC DNA]</scope>
    <source>
        <strain evidence="3 4">RT761</strain>
    </source>
</reference>
<evidence type="ECO:0000313" key="4">
    <source>
        <dbReference type="Proteomes" id="UP000594463"/>
    </source>
</evidence>